<reference evidence="7" key="1">
    <citation type="submission" date="2023-10" db="EMBL/GenBank/DDBJ databases">
        <authorList>
            <person name="Chen Y."/>
            <person name="Shah S."/>
            <person name="Dougan E. K."/>
            <person name="Thang M."/>
            <person name="Chan C."/>
        </authorList>
    </citation>
    <scope>NUCLEOTIDE SEQUENCE [LARGE SCALE GENOMIC DNA]</scope>
</reference>
<feature type="region of interest" description="Disordered" evidence="5">
    <location>
        <begin position="152"/>
        <end position="213"/>
    </location>
</feature>
<comment type="caution">
    <text evidence="7">The sequence shown here is derived from an EMBL/GenBank/DDBJ whole genome shotgun (WGS) entry which is preliminary data.</text>
</comment>
<gene>
    <name evidence="7" type="ORF">PCOR1329_LOCUS69688</name>
</gene>
<evidence type="ECO:0000313" key="7">
    <source>
        <dbReference type="EMBL" id="CAK0889033.1"/>
    </source>
</evidence>
<dbReference type="Pfam" id="PF25512">
    <property type="entry name" value="zf-CCCH_AtC3H23"/>
    <property type="match status" value="1"/>
</dbReference>
<evidence type="ECO:0000256" key="3">
    <source>
        <dbReference type="ARBA" id="ARBA00022833"/>
    </source>
</evidence>
<dbReference type="EMBL" id="CAUYUJ010019161">
    <property type="protein sequence ID" value="CAK0889033.1"/>
    <property type="molecule type" value="Genomic_DNA"/>
</dbReference>
<keyword evidence="2" id="KW-0863">Zinc-finger</keyword>
<keyword evidence="4" id="KW-0238">DNA-binding</keyword>
<dbReference type="Proteomes" id="UP001189429">
    <property type="component" value="Unassembled WGS sequence"/>
</dbReference>
<dbReference type="InterPro" id="IPR057444">
    <property type="entry name" value="Znf-CCCH_AtC3H23-like"/>
</dbReference>
<keyword evidence="1" id="KW-0479">Metal-binding</keyword>
<sequence>MPAFTEEEERNPTEEFIAYKFKTQWCPIGGPHDWENCVYAHTCRDLRRSPEIGYSSWPCQSWAESVASGSPEVSYKARCELGVACPHAHGAKEQLYHPLFYKTGPCIDKGCKRGVFCAFTHGDHEARAKTPSERPTTSSTAAPLPDAEAELLRHQPSFWKPPQYHAFEDQGGARAAAPRRPGGGGRAAPPQAPPQGQQPMDGHGGRRTARRAR</sequence>
<name>A0ABN9WQQ6_9DINO</name>
<keyword evidence="3" id="KW-0862">Zinc</keyword>
<evidence type="ECO:0000259" key="6">
    <source>
        <dbReference type="Pfam" id="PF25512"/>
    </source>
</evidence>
<dbReference type="PANTHER" id="PTHR14493">
    <property type="entry name" value="UNKEMPT FAMILY MEMBER"/>
    <property type="match status" value="1"/>
</dbReference>
<feature type="domain" description="AtC3H23-like CCCH zinc finger" evidence="6">
    <location>
        <begin position="15"/>
        <end position="48"/>
    </location>
</feature>
<evidence type="ECO:0000313" key="8">
    <source>
        <dbReference type="Proteomes" id="UP001189429"/>
    </source>
</evidence>
<evidence type="ECO:0000256" key="2">
    <source>
        <dbReference type="ARBA" id="ARBA00022771"/>
    </source>
</evidence>
<accession>A0ABN9WQQ6</accession>
<organism evidence="7 8">
    <name type="scientific">Prorocentrum cordatum</name>
    <dbReference type="NCBI Taxonomy" id="2364126"/>
    <lineage>
        <taxon>Eukaryota</taxon>
        <taxon>Sar</taxon>
        <taxon>Alveolata</taxon>
        <taxon>Dinophyceae</taxon>
        <taxon>Prorocentrales</taxon>
        <taxon>Prorocentraceae</taxon>
        <taxon>Prorocentrum</taxon>
    </lineage>
</organism>
<evidence type="ECO:0000256" key="4">
    <source>
        <dbReference type="ARBA" id="ARBA00023125"/>
    </source>
</evidence>
<dbReference type="InterPro" id="IPR045234">
    <property type="entry name" value="Unkempt-like"/>
</dbReference>
<protein>
    <recommendedName>
        <fullName evidence="6">AtC3H23-like CCCH zinc finger domain-containing protein</fullName>
    </recommendedName>
</protein>
<keyword evidence="8" id="KW-1185">Reference proteome</keyword>
<evidence type="ECO:0000256" key="1">
    <source>
        <dbReference type="ARBA" id="ARBA00022723"/>
    </source>
</evidence>
<proteinExistence type="predicted"/>
<dbReference type="PANTHER" id="PTHR14493:SF50">
    <property type="entry name" value="RING FINGER PROTEIN UNKEMPT"/>
    <property type="match status" value="1"/>
</dbReference>
<evidence type="ECO:0000256" key="5">
    <source>
        <dbReference type="SAM" id="MobiDB-lite"/>
    </source>
</evidence>
<feature type="compositionally biased region" description="Low complexity" evidence="5">
    <location>
        <begin position="170"/>
        <end position="180"/>
    </location>
</feature>